<protein>
    <submittedName>
        <fullName evidence="3">DUF308 domain-containing protein</fullName>
    </submittedName>
</protein>
<dbReference type="InterPro" id="IPR055338">
    <property type="entry name" value="YqfX-like"/>
</dbReference>
<evidence type="ECO:0000256" key="1">
    <source>
        <dbReference type="SAM" id="MobiDB-lite"/>
    </source>
</evidence>
<evidence type="ECO:0000313" key="5">
    <source>
        <dbReference type="Proteomes" id="UP000220106"/>
    </source>
</evidence>
<feature type="region of interest" description="Disordered" evidence="1">
    <location>
        <begin position="1"/>
        <end position="82"/>
    </location>
</feature>
<dbReference type="PANTHER" id="PTHR40040">
    <property type="entry name" value="SMALL HYDROPHOBIC PROTEIN-RELATED"/>
    <property type="match status" value="1"/>
</dbReference>
<accession>A0AAX0RR56</accession>
<dbReference type="RefSeq" id="WP_098176717.1">
    <property type="nucleotide sequence ID" value="NZ_CP030926.1"/>
</dbReference>
<keyword evidence="2" id="KW-0472">Membrane</keyword>
<dbReference type="Proteomes" id="UP000220106">
    <property type="component" value="Unassembled WGS sequence"/>
</dbReference>
<name>A0AAX0RR56_9BACI</name>
<gene>
    <name evidence="4" type="ORF">CN689_16885</name>
    <name evidence="3" type="ORF">DTO10_03360</name>
</gene>
<dbReference type="KEGG" id="pbut:DTO10_03360"/>
<keyword evidence="2" id="KW-0812">Transmembrane</keyword>
<dbReference type="PANTHER" id="PTHR40040:SF1">
    <property type="entry name" value="MEMBRANE PROTEIN"/>
    <property type="match status" value="1"/>
</dbReference>
<feature type="transmembrane region" description="Helical" evidence="2">
    <location>
        <begin position="129"/>
        <end position="150"/>
    </location>
</feature>
<keyword evidence="2" id="KW-1133">Transmembrane helix</keyword>
<reference evidence="3 6" key="2">
    <citation type="submission" date="2018-07" db="EMBL/GenBank/DDBJ databases">
        <title>The molecular basis for the intramolecular migration of carboxyl group in the catabolism of para-hydroxybenzoate via gentisate.</title>
        <authorList>
            <person name="Zhao H."/>
            <person name="Xu Y."/>
            <person name="Lin S."/>
            <person name="Spain J.C."/>
            <person name="Zhou N.-Y."/>
        </authorList>
    </citation>
    <scope>NUCLEOTIDE SEQUENCE [LARGE SCALE GENOMIC DNA]</scope>
    <source>
        <strain evidence="3 6">PHB-7a</strain>
    </source>
</reference>
<sequence length="151" mass="16985">MEKDQYSSIDDEMRSKEESVPAVVDDQHHERYYNEDTAADDRRYENRESNVKTDNRYREETSAEISAPPQRNRGYNDASVDSEDMTSRGNVVGVISLIISIISLFMMPFILGALGIIVGIFARVRGSKMGTWAIVIGAVSIIVGIFILPFF</sequence>
<organism evidence="4 5">
    <name type="scientific">Peribacillus butanolivorans</name>
    <dbReference type="NCBI Taxonomy" id="421767"/>
    <lineage>
        <taxon>Bacteria</taxon>
        <taxon>Bacillati</taxon>
        <taxon>Bacillota</taxon>
        <taxon>Bacilli</taxon>
        <taxon>Bacillales</taxon>
        <taxon>Bacillaceae</taxon>
        <taxon>Peribacillus</taxon>
    </lineage>
</organism>
<dbReference type="EMBL" id="CP030926">
    <property type="protein sequence ID" value="AXN37539.1"/>
    <property type="molecule type" value="Genomic_DNA"/>
</dbReference>
<feature type="transmembrane region" description="Helical" evidence="2">
    <location>
        <begin position="91"/>
        <end position="122"/>
    </location>
</feature>
<dbReference type="Proteomes" id="UP000260457">
    <property type="component" value="Chromosome"/>
</dbReference>
<evidence type="ECO:0000313" key="3">
    <source>
        <dbReference type="EMBL" id="AXN37539.1"/>
    </source>
</evidence>
<feature type="compositionally biased region" description="Basic and acidic residues" evidence="1">
    <location>
        <begin position="1"/>
        <end position="61"/>
    </location>
</feature>
<evidence type="ECO:0000313" key="4">
    <source>
        <dbReference type="EMBL" id="PEJ30975.1"/>
    </source>
</evidence>
<dbReference type="AlphaFoldDB" id="A0AAX0RR56"/>
<reference evidence="4 5" key="1">
    <citation type="submission" date="2017-09" db="EMBL/GenBank/DDBJ databases">
        <title>Large-scale bioinformatics analysis of Bacillus genomes uncovers conserved roles of natural products in bacterial physiology.</title>
        <authorList>
            <consortium name="Agbiome Team Llc"/>
            <person name="Bleich R.M."/>
            <person name="Kirk G.J."/>
            <person name="Santa Maria K.C."/>
            <person name="Allen S.E."/>
            <person name="Farag S."/>
            <person name="Shank E.A."/>
            <person name="Bowers A."/>
        </authorList>
    </citation>
    <scope>NUCLEOTIDE SEQUENCE [LARGE SCALE GENOMIC DNA]</scope>
    <source>
        <strain evidence="4 5">AFS003229</strain>
    </source>
</reference>
<keyword evidence="6" id="KW-1185">Reference proteome</keyword>
<proteinExistence type="predicted"/>
<dbReference type="EMBL" id="NUEQ01000032">
    <property type="protein sequence ID" value="PEJ30975.1"/>
    <property type="molecule type" value="Genomic_DNA"/>
</dbReference>
<evidence type="ECO:0000256" key="2">
    <source>
        <dbReference type="SAM" id="Phobius"/>
    </source>
</evidence>
<evidence type="ECO:0000313" key="6">
    <source>
        <dbReference type="Proteomes" id="UP000260457"/>
    </source>
</evidence>